<dbReference type="SUPFAM" id="SSF56349">
    <property type="entry name" value="DNA breaking-rejoining enzymes"/>
    <property type="match status" value="1"/>
</dbReference>
<dbReference type="KEGG" id="pgr:PGTG_21781"/>
<evidence type="ECO:0008006" key="4">
    <source>
        <dbReference type="Google" id="ProtNLM"/>
    </source>
</evidence>
<sequence length="211" mass="23296">MQLFTALYQTSDFDNALIDLCIVAFWGLARLAELTYDRKDGPVRCDMSVLTSDVTFTETSNGMGVTAAITLRAAKTAGPGGTQLILLTEQPHILCPVRAIRRRLAEANGERTSLFGFGRPASRHHITRRAAVTRIQAIFATGGGNQLLGHSFRVGGASLRHALGMKPDQICSLGRWTSHCYRLYLRPYSREDMLHTTSLLRALVSNWSKMS</sequence>
<gene>
    <name evidence="2" type="ORF">PGTG_21781</name>
</gene>
<dbReference type="GO" id="GO:0006310">
    <property type="term" value="P:DNA recombination"/>
    <property type="evidence" value="ECO:0007669"/>
    <property type="project" value="UniProtKB-KW"/>
</dbReference>
<name>H6QSG5_PUCGT</name>
<evidence type="ECO:0000313" key="3">
    <source>
        <dbReference type="Proteomes" id="UP000008783"/>
    </source>
</evidence>
<dbReference type="InterPro" id="IPR011010">
    <property type="entry name" value="DNA_brk_join_enz"/>
</dbReference>
<keyword evidence="3" id="KW-1185">Reference proteome</keyword>
<dbReference type="OrthoDB" id="2506287at2759"/>
<accession>H6QSG5</accession>
<dbReference type="GO" id="GO:0003677">
    <property type="term" value="F:DNA binding"/>
    <property type="evidence" value="ECO:0007669"/>
    <property type="project" value="InterPro"/>
</dbReference>
<dbReference type="eggNOG" id="ENOG502ST2C">
    <property type="taxonomic scope" value="Eukaryota"/>
</dbReference>
<dbReference type="HOGENOM" id="CLU_003292_5_1_1"/>
<dbReference type="InterPro" id="IPR013762">
    <property type="entry name" value="Integrase-like_cat_sf"/>
</dbReference>
<dbReference type="VEuPathDB" id="FungiDB:PGTG_21781"/>
<dbReference type="Gene3D" id="1.10.443.10">
    <property type="entry name" value="Intergrase catalytic core"/>
    <property type="match status" value="1"/>
</dbReference>
<dbReference type="AlphaFoldDB" id="H6QSG5"/>
<keyword evidence="1" id="KW-0233">DNA recombination</keyword>
<organism evidence="2 3">
    <name type="scientific">Puccinia graminis f. sp. tritici (strain CRL 75-36-700-3 / race SCCL)</name>
    <name type="common">Black stem rust fungus</name>
    <dbReference type="NCBI Taxonomy" id="418459"/>
    <lineage>
        <taxon>Eukaryota</taxon>
        <taxon>Fungi</taxon>
        <taxon>Dikarya</taxon>
        <taxon>Basidiomycota</taxon>
        <taxon>Pucciniomycotina</taxon>
        <taxon>Pucciniomycetes</taxon>
        <taxon>Pucciniales</taxon>
        <taxon>Pucciniaceae</taxon>
        <taxon>Puccinia</taxon>
    </lineage>
</organism>
<dbReference type="RefSeq" id="XP_003889524.1">
    <property type="nucleotide sequence ID" value="XM_003889475.1"/>
</dbReference>
<dbReference type="GeneID" id="13542765"/>
<protein>
    <recommendedName>
        <fullName evidence="4">Tyr recombinase domain-containing protein</fullName>
    </recommendedName>
</protein>
<proteinExistence type="predicted"/>
<evidence type="ECO:0000313" key="2">
    <source>
        <dbReference type="EMBL" id="EHS63702.1"/>
    </source>
</evidence>
<dbReference type="InParanoid" id="H6QSG5"/>
<dbReference type="Proteomes" id="UP000008783">
    <property type="component" value="Unassembled WGS sequence"/>
</dbReference>
<dbReference type="GO" id="GO:0015074">
    <property type="term" value="P:DNA integration"/>
    <property type="evidence" value="ECO:0007669"/>
    <property type="project" value="InterPro"/>
</dbReference>
<dbReference type="PANTHER" id="PTHR34605">
    <property type="entry name" value="PHAGE_INTEGRASE DOMAIN-CONTAINING PROTEIN"/>
    <property type="match status" value="1"/>
</dbReference>
<dbReference type="EMBL" id="DS178294">
    <property type="protein sequence ID" value="EHS63702.1"/>
    <property type="molecule type" value="Genomic_DNA"/>
</dbReference>
<evidence type="ECO:0000256" key="1">
    <source>
        <dbReference type="ARBA" id="ARBA00023172"/>
    </source>
</evidence>
<reference evidence="3" key="1">
    <citation type="journal article" date="2011" name="Proc. Natl. Acad. Sci. U.S.A.">
        <title>Obligate biotrophy features unraveled by the genomic analysis of rust fungi.</title>
        <authorList>
            <person name="Duplessis S."/>
            <person name="Cuomo C.A."/>
            <person name="Lin Y.-C."/>
            <person name="Aerts A."/>
            <person name="Tisserant E."/>
            <person name="Veneault-Fourrey C."/>
            <person name="Joly D.L."/>
            <person name="Hacquard S."/>
            <person name="Amselem J."/>
            <person name="Cantarel B.L."/>
            <person name="Chiu R."/>
            <person name="Coutinho P.M."/>
            <person name="Feau N."/>
            <person name="Field M."/>
            <person name="Frey P."/>
            <person name="Gelhaye E."/>
            <person name="Goldberg J."/>
            <person name="Grabherr M.G."/>
            <person name="Kodira C.D."/>
            <person name="Kohler A."/>
            <person name="Kuees U."/>
            <person name="Lindquist E.A."/>
            <person name="Lucas S.M."/>
            <person name="Mago R."/>
            <person name="Mauceli E."/>
            <person name="Morin E."/>
            <person name="Murat C."/>
            <person name="Pangilinan J.L."/>
            <person name="Park R."/>
            <person name="Pearson M."/>
            <person name="Quesneville H."/>
            <person name="Rouhier N."/>
            <person name="Sakthikumar S."/>
            <person name="Salamov A.A."/>
            <person name="Schmutz J."/>
            <person name="Selles B."/>
            <person name="Shapiro H."/>
            <person name="Tanguay P."/>
            <person name="Tuskan G.A."/>
            <person name="Henrissat B."/>
            <person name="Van de Peer Y."/>
            <person name="Rouze P."/>
            <person name="Ellis J.G."/>
            <person name="Dodds P.N."/>
            <person name="Schein J.E."/>
            <person name="Zhong S."/>
            <person name="Hamelin R.C."/>
            <person name="Grigoriev I.V."/>
            <person name="Szabo L.J."/>
            <person name="Martin F."/>
        </authorList>
    </citation>
    <scope>NUCLEOTIDE SEQUENCE [LARGE SCALE GENOMIC DNA]</scope>
    <source>
        <strain evidence="3">CRL 75-36-700-3 / race SCCL</strain>
    </source>
</reference>
<dbReference type="PANTHER" id="PTHR34605:SF3">
    <property type="entry name" value="P CELL-TYPE AGGLUTINATION PROTEIN MAP4-LIKE-RELATED"/>
    <property type="match status" value="1"/>
</dbReference>
<dbReference type="InterPro" id="IPR052925">
    <property type="entry name" value="Phage_Integrase-like_Recomb"/>
</dbReference>